<dbReference type="Proteomes" id="UP000290407">
    <property type="component" value="Unassembled WGS sequence"/>
</dbReference>
<reference evidence="1 2" key="1">
    <citation type="submission" date="2019-01" db="EMBL/GenBank/DDBJ databases">
        <title>Spirosoma flava sp. nov., a propanil-degrading bacterium isolated from herbicide-contaminated soil.</title>
        <authorList>
            <person name="Zhang L."/>
            <person name="Jiang J.-D."/>
        </authorList>
    </citation>
    <scope>NUCLEOTIDE SEQUENCE [LARGE SCALE GENOMIC DNA]</scope>
    <source>
        <strain evidence="1 2">TY50</strain>
    </source>
</reference>
<protein>
    <submittedName>
        <fullName evidence="1">Helix-turn-helix domain-containing protein</fullName>
    </submittedName>
</protein>
<organism evidence="1 2">
    <name type="scientific">Spirosoma sordidisoli</name>
    <dbReference type="NCBI Taxonomy" id="2502893"/>
    <lineage>
        <taxon>Bacteria</taxon>
        <taxon>Pseudomonadati</taxon>
        <taxon>Bacteroidota</taxon>
        <taxon>Cytophagia</taxon>
        <taxon>Cytophagales</taxon>
        <taxon>Cytophagaceae</taxon>
        <taxon>Spirosoma</taxon>
    </lineage>
</organism>
<dbReference type="EMBL" id="SBLB01000003">
    <property type="protein sequence ID" value="RYC69659.1"/>
    <property type="molecule type" value="Genomic_DNA"/>
</dbReference>
<gene>
    <name evidence="1" type="ORF">EQG79_13745</name>
</gene>
<evidence type="ECO:0000313" key="1">
    <source>
        <dbReference type="EMBL" id="RYC69659.1"/>
    </source>
</evidence>
<accession>A0A4Q2US52</accession>
<comment type="caution">
    <text evidence="1">The sequence shown here is derived from an EMBL/GenBank/DDBJ whole genome shotgun (WGS) entry which is preliminary data.</text>
</comment>
<name>A0A4Q2US52_9BACT</name>
<keyword evidence="2" id="KW-1185">Reference proteome</keyword>
<sequence length="338" mass="37511">MNKGLFIPQEILTNDALSMTERVVLSQIAYRAAGNGGVCCDTNAMLAQQTGVVHSSSISRIINDLKEYGLISINQPDNARHIEVEPSIAVLFYADDQQPEPLQMSVAASPANAVSTMTGSGLPLTNRLPPPKQFVKGGNNKMLRVNPNLNVKGGNLNVMEPLTNCLPAYIRNIKSIKRKKRVVVQEVDNKMETYPQVSPSAAAAAALVNPSQSHYQPGDVPAFVSQHREAIATDPFAVAEGEWCRISGLPCTREQLYKLLAILFRGEKADLFFKKFKAPFTDFVDCFVNERAINNTFKDRSQVFRFFNLYATDKQVELVKASQPSYSHRIDFGSYEYK</sequence>
<proteinExistence type="predicted"/>
<evidence type="ECO:0000313" key="2">
    <source>
        <dbReference type="Proteomes" id="UP000290407"/>
    </source>
</evidence>
<dbReference type="Pfam" id="PF13730">
    <property type="entry name" value="HTH_36"/>
    <property type="match status" value="1"/>
</dbReference>
<dbReference type="AlphaFoldDB" id="A0A4Q2US52"/>